<sequence>MVFATWPVCCCRESVSNKTMLIGVDNEHESGWSGAAVSDEPEPSLLVAEPIISKDGDPLTFIAVLSEAGSERSPDMGGEHVVHRQLEVGDEFKVTMKMTPGTVFGVNISRSPNGLENIVTHIGPGLVQEWNRWETKQRVCVGDRLVSVCGERGCKSVDLLEAMKTAEVLELVFQRCA</sequence>
<protein>
    <recommendedName>
        <fullName evidence="2">PDZ domain-containing protein</fullName>
    </recommendedName>
</protein>
<evidence type="ECO:0000313" key="1">
    <source>
        <dbReference type="EMBL" id="CAD8840487.1"/>
    </source>
</evidence>
<evidence type="ECO:0008006" key="2">
    <source>
        <dbReference type="Google" id="ProtNLM"/>
    </source>
</evidence>
<dbReference type="EMBL" id="HBFQ01021241">
    <property type="protein sequence ID" value="CAD8840487.1"/>
    <property type="molecule type" value="Transcribed_RNA"/>
</dbReference>
<gene>
    <name evidence="1" type="ORF">NSCI0253_LOCUS14835</name>
</gene>
<accession>A0A7S1F3A8</accession>
<dbReference type="AlphaFoldDB" id="A0A7S1F3A8"/>
<reference evidence="1" key="1">
    <citation type="submission" date="2021-01" db="EMBL/GenBank/DDBJ databases">
        <authorList>
            <person name="Corre E."/>
            <person name="Pelletier E."/>
            <person name="Niang G."/>
            <person name="Scheremetjew M."/>
            <person name="Finn R."/>
            <person name="Kale V."/>
            <person name="Holt S."/>
            <person name="Cochrane G."/>
            <person name="Meng A."/>
            <person name="Brown T."/>
            <person name="Cohen L."/>
        </authorList>
    </citation>
    <scope>NUCLEOTIDE SEQUENCE</scope>
</reference>
<organism evidence="1">
    <name type="scientific">Noctiluca scintillans</name>
    <name type="common">Sea sparkle</name>
    <name type="synonym">Red tide dinoflagellate</name>
    <dbReference type="NCBI Taxonomy" id="2966"/>
    <lineage>
        <taxon>Eukaryota</taxon>
        <taxon>Sar</taxon>
        <taxon>Alveolata</taxon>
        <taxon>Dinophyceae</taxon>
        <taxon>Noctilucales</taxon>
        <taxon>Noctilucaceae</taxon>
        <taxon>Noctiluca</taxon>
    </lineage>
</organism>
<name>A0A7S1F3A8_NOCSC</name>
<proteinExistence type="predicted"/>